<dbReference type="Proteomes" id="UP000005952">
    <property type="component" value="Chromosome"/>
</dbReference>
<keyword evidence="10" id="KW-1185">Reference proteome</keyword>
<dbReference type="eggNOG" id="COG1807">
    <property type="taxonomic scope" value="Bacteria"/>
</dbReference>
<dbReference type="PANTHER" id="PTHR33908">
    <property type="entry name" value="MANNOSYLTRANSFERASE YKCB-RELATED"/>
    <property type="match status" value="1"/>
</dbReference>
<comment type="subcellular location">
    <subcellularLocation>
        <location evidence="1">Cell membrane</location>
        <topology evidence="1">Multi-pass membrane protein</topology>
    </subcellularLocation>
</comment>
<protein>
    <submittedName>
        <fullName evidence="9">Glycosyl transferase family 39</fullName>
    </submittedName>
</protein>
<feature type="transmembrane region" description="Helical" evidence="8">
    <location>
        <begin position="378"/>
        <end position="397"/>
    </location>
</feature>
<reference evidence="9 10" key="1">
    <citation type="journal article" date="2013" name="Genome Announc.">
        <title>Genome sequences for three denitrifying bacterial strains isolated from a uranium- and nitrate-contaminated subsurface environment.</title>
        <authorList>
            <person name="Venkatramanan R."/>
            <person name="Prakash O."/>
            <person name="Woyke T."/>
            <person name="Chain P."/>
            <person name="Goodwin L.A."/>
            <person name="Watson D."/>
            <person name="Brooks S."/>
            <person name="Kostka J.E."/>
            <person name="Green S.J."/>
        </authorList>
    </citation>
    <scope>NUCLEOTIDE SEQUENCE [LARGE SCALE GENOMIC DNA]</scope>
    <source>
        <strain evidence="9 10">1NES1</strain>
    </source>
</reference>
<dbReference type="AlphaFoldDB" id="N0B6E0"/>
<feature type="transmembrane region" description="Helical" evidence="8">
    <location>
        <begin position="134"/>
        <end position="152"/>
    </location>
</feature>
<dbReference type="HOGENOM" id="CLU_019200_1_0_5"/>
<feature type="transmembrane region" description="Helical" evidence="8">
    <location>
        <begin position="437"/>
        <end position="457"/>
    </location>
</feature>
<sequence>MRLLRFSVQDAQTPRIEKPVKIWEKIVVERRRSLTEGWAALASRPQAASMALLLLCLAVYLPGFVRLPAVDRTEAIYAETTRNMVAQGDWTDPRFGTVVHQYRPIGTFWAQGLSRSLAGEAHARDIRVYRVPSLIFVTLAVLALFWLGSAIVGAEAALIAAALFAVAPLTVLVSQLAIAEGLSLFPATVAMLTLAWFYTTAGPLTPSDALVRHPRRFSKRGETVLALLFWAAVGSGMLINALLVPILVFATLIALYAFDRDFSWLKRLRPLVGIPVALAIAAPWLLVRAHQDGTPFAGMNWREFLAALGGAQDMKLRAFPGTFVLALLLGFLPGIALLGTAFKRFWATRDQRLPRFLLAWVIGYLVYLEALSSKPGTYMVQTMFPALALAVASVVVSETGGGKRPEGGIFVWPTALAAIPLAVFAAVYGFAHELPGVVPAVLIAIIASLFVWSGRLVHEGLLRGWATIGVAALALFAMTLLGLVLPSIDKIWPSTEIKRAIAGCPANTVDLVGFREPSSRFLLGVSPDRQVPETIANEVGANGANLLIVEDRWINRMNMALTASSRPSLPTPSGCVSAYNVMRGCPVHFRIYDMDVGQPCKIPAKFACRANAEPAGPQKSGNCD</sequence>
<keyword evidence="6 8" id="KW-1133">Transmembrane helix</keyword>
<feature type="transmembrane region" description="Helical" evidence="8">
    <location>
        <begin position="353"/>
        <end position="372"/>
    </location>
</feature>
<gene>
    <name evidence="9" type="ORF">HYPDE_34433</name>
</gene>
<feature type="transmembrane region" description="Helical" evidence="8">
    <location>
        <begin position="318"/>
        <end position="341"/>
    </location>
</feature>
<evidence type="ECO:0000256" key="6">
    <source>
        <dbReference type="ARBA" id="ARBA00022989"/>
    </source>
</evidence>
<evidence type="ECO:0000313" key="9">
    <source>
        <dbReference type="EMBL" id="AGK58558.1"/>
    </source>
</evidence>
<feature type="transmembrane region" description="Helical" evidence="8">
    <location>
        <begin position="464"/>
        <end position="485"/>
    </location>
</feature>
<keyword evidence="2" id="KW-1003">Cell membrane</keyword>
<feature type="transmembrane region" description="Helical" evidence="8">
    <location>
        <begin position="158"/>
        <end position="177"/>
    </location>
</feature>
<keyword evidence="7 8" id="KW-0472">Membrane</keyword>
<feature type="transmembrane region" description="Helical" evidence="8">
    <location>
        <begin position="184"/>
        <end position="205"/>
    </location>
</feature>
<accession>N0B6E0</accession>
<evidence type="ECO:0000313" key="10">
    <source>
        <dbReference type="Proteomes" id="UP000005952"/>
    </source>
</evidence>
<feature type="transmembrane region" description="Helical" evidence="8">
    <location>
        <begin position="409"/>
        <end position="431"/>
    </location>
</feature>
<proteinExistence type="predicted"/>
<dbReference type="RefSeq" id="WP_015598581.1">
    <property type="nucleotide sequence ID" value="NC_021172.1"/>
</dbReference>
<dbReference type="PANTHER" id="PTHR33908:SF3">
    <property type="entry name" value="UNDECAPRENYL PHOSPHATE-ALPHA-4-AMINO-4-DEOXY-L-ARABINOSE ARABINOSYL TRANSFERASE"/>
    <property type="match status" value="1"/>
</dbReference>
<dbReference type="GO" id="GO:0005886">
    <property type="term" value="C:plasma membrane"/>
    <property type="evidence" value="ECO:0007669"/>
    <property type="project" value="UniProtKB-SubCell"/>
</dbReference>
<evidence type="ECO:0000256" key="1">
    <source>
        <dbReference type="ARBA" id="ARBA00004651"/>
    </source>
</evidence>
<feature type="transmembrane region" description="Helical" evidence="8">
    <location>
        <begin position="47"/>
        <end position="65"/>
    </location>
</feature>
<dbReference type="EMBL" id="CP005587">
    <property type="protein sequence ID" value="AGK58558.1"/>
    <property type="molecule type" value="Genomic_DNA"/>
</dbReference>
<dbReference type="GO" id="GO:0009103">
    <property type="term" value="P:lipopolysaccharide biosynthetic process"/>
    <property type="evidence" value="ECO:0007669"/>
    <property type="project" value="TreeGrafter"/>
</dbReference>
<dbReference type="GO" id="GO:0016763">
    <property type="term" value="F:pentosyltransferase activity"/>
    <property type="evidence" value="ECO:0007669"/>
    <property type="project" value="TreeGrafter"/>
</dbReference>
<evidence type="ECO:0000256" key="3">
    <source>
        <dbReference type="ARBA" id="ARBA00022676"/>
    </source>
</evidence>
<keyword evidence="3" id="KW-0328">Glycosyltransferase</keyword>
<evidence type="ECO:0000256" key="2">
    <source>
        <dbReference type="ARBA" id="ARBA00022475"/>
    </source>
</evidence>
<organism evidence="9 10">
    <name type="scientific">Hyphomicrobium denitrificans 1NES1</name>
    <dbReference type="NCBI Taxonomy" id="670307"/>
    <lineage>
        <taxon>Bacteria</taxon>
        <taxon>Pseudomonadati</taxon>
        <taxon>Pseudomonadota</taxon>
        <taxon>Alphaproteobacteria</taxon>
        <taxon>Hyphomicrobiales</taxon>
        <taxon>Hyphomicrobiaceae</taxon>
        <taxon>Hyphomicrobium</taxon>
    </lineage>
</organism>
<feature type="transmembrane region" description="Helical" evidence="8">
    <location>
        <begin position="270"/>
        <end position="287"/>
    </location>
</feature>
<name>N0B6E0_9HYPH</name>
<keyword evidence="4 9" id="KW-0808">Transferase</keyword>
<dbReference type="STRING" id="670307.HYPDE_34433"/>
<dbReference type="InterPro" id="IPR050297">
    <property type="entry name" value="LipidA_mod_glycosyltrf_83"/>
</dbReference>
<evidence type="ECO:0000256" key="5">
    <source>
        <dbReference type="ARBA" id="ARBA00022692"/>
    </source>
</evidence>
<evidence type="ECO:0000256" key="8">
    <source>
        <dbReference type="SAM" id="Phobius"/>
    </source>
</evidence>
<keyword evidence="5 8" id="KW-0812">Transmembrane</keyword>
<dbReference type="KEGG" id="hdt:HYPDE_34433"/>
<feature type="transmembrane region" description="Helical" evidence="8">
    <location>
        <begin position="225"/>
        <end position="258"/>
    </location>
</feature>
<evidence type="ECO:0000256" key="7">
    <source>
        <dbReference type="ARBA" id="ARBA00023136"/>
    </source>
</evidence>
<dbReference type="GO" id="GO:0010041">
    <property type="term" value="P:response to iron(III) ion"/>
    <property type="evidence" value="ECO:0007669"/>
    <property type="project" value="TreeGrafter"/>
</dbReference>
<evidence type="ECO:0000256" key="4">
    <source>
        <dbReference type="ARBA" id="ARBA00022679"/>
    </source>
</evidence>